<keyword evidence="10" id="KW-1185">Reference proteome</keyword>
<evidence type="ECO:0000256" key="6">
    <source>
        <dbReference type="ARBA" id="ARBA00023136"/>
    </source>
</evidence>
<reference evidence="9 10" key="1">
    <citation type="journal article" date="2019" name="Int. J. Syst. Evol. Microbiol.">
        <title>The Global Catalogue of Microorganisms (GCM) 10K type strain sequencing project: providing services to taxonomists for standard genome sequencing and annotation.</title>
        <authorList>
            <consortium name="The Broad Institute Genomics Platform"/>
            <consortium name="The Broad Institute Genome Sequencing Center for Infectious Disease"/>
            <person name="Wu L."/>
            <person name="Ma J."/>
        </authorList>
    </citation>
    <scope>NUCLEOTIDE SEQUENCE [LARGE SCALE GENOMIC DNA]</scope>
    <source>
        <strain evidence="9 10">JCM 13249</strain>
    </source>
</reference>
<keyword evidence="4 7" id="KW-0812">Transmembrane</keyword>
<evidence type="ECO:0000259" key="8">
    <source>
        <dbReference type="PROSITE" id="PS50928"/>
    </source>
</evidence>
<dbReference type="EMBL" id="BAAALS010000004">
    <property type="protein sequence ID" value="GAA1742880.1"/>
    <property type="molecule type" value="Genomic_DNA"/>
</dbReference>
<feature type="transmembrane region" description="Helical" evidence="7">
    <location>
        <begin position="243"/>
        <end position="263"/>
    </location>
</feature>
<dbReference type="Pfam" id="PF00528">
    <property type="entry name" value="BPD_transp_1"/>
    <property type="match status" value="1"/>
</dbReference>
<feature type="transmembrane region" description="Helical" evidence="7">
    <location>
        <begin position="110"/>
        <end position="130"/>
    </location>
</feature>
<keyword evidence="6 7" id="KW-0472">Membrane</keyword>
<evidence type="ECO:0000256" key="2">
    <source>
        <dbReference type="ARBA" id="ARBA00022448"/>
    </source>
</evidence>
<dbReference type="Proteomes" id="UP001500655">
    <property type="component" value="Unassembled WGS sequence"/>
</dbReference>
<sequence>MKILAKVVRRIALTAAILLLSAMVLLPFVWMVSTAFKRNNEILVYPPAILPESFTLEHFRRIFSPDGEWRYFQNSLIATAVSTVTTLALAIPAAYSLGAHRFPRDFGRHISVALLLLRFLPPFAVVIPLFSMVRSAGLLDSVWALVLVYTAFHLPLAIWIIEPAVRGIPREIQEAALVDGATPIQTMLRVTVPLLRPAVATAAVFCTVFSWNEFFFSLVLTFDQARTYPVLINTFVTDAGPEWGLIAASALLAAIPVIVFCVFMQRHLIRGLTAGSVK</sequence>
<dbReference type="PANTHER" id="PTHR32243:SF52">
    <property type="entry name" value="ABC TRANSPORTER PERMEASE PROTEIN"/>
    <property type="match status" value="1"/>
</dbReference>
<dbReference type="RefSeq" id="WP_344077745.1">
    <property type="nucleotide sequence ID" value="NZ_BAAALS010000004.1"/>
</dbReference>
<comment type="subcellular location">
    <subcellularLocation>
        <location evidence="1 7">Cell membrane</location>
        <topology evidence="1 7">Multi-pass membrane protein</topology>
    </subcellularLocation>
</comment>
<feature type="transmembrane region" description="Helical" evidence="7">
    <location>
        <begin position="12"/>
        <end position="33"/>
    </location>
</feature>
<dbReference type="Gene3D" id="1.10.3720.10">
    <property type="entry name" value="MetI-like"/>
    <property type="match status" value="1"/>
</dbReference>
<organism evidence="9 10">
    <name type="scientific">Luedemannella helvata</name>
    <dbReference type="NCBI Taxonomy" id="349315"/>
    <lineage>
        <taxon>Bacteria</taxon>
        <taxon>Bacillati</taxon>
        <taxon>Actinomycetota</taxon>
        <taxon>Actinomycetes</taxon>
        <taxon>Micromonosporales</taxon>
        <taxon>Micromonosporaceae</taxon>
        <taxon>Luedemannella</taxon>
    </lineage>
</organism>
<feature type="transmembrane region" description="Helical" evidence="7">
    <location>
        <begin position="194"/>
        <end position="211"/>
    </location>
</feature>
<feature type="domain" description="ABC transmembrane type-1" evidence="8">
    <location>
        <begin position="72"/>
        <end position="264"/>
    </location>
</feature>
<evidence type="ECO:0000256" key="3">
    <source>
        <dbReference type="ARBA" id="ARBA00022475"/>
    </source>
</evidence>
<protein>
    <submittedName>
        <fullName evidence="9">Carbohydrate ABC transporter permease</fullName>
    </submittedName>
</protein>
<evidence type="ECO:0000313" key="9">
    <source>
        <dbReference type="EMBL" id="GAA1742880.1"/>
    </source>
</evidence>
<accession>A0ABN2JXT0</accession>
<comment type="caution">
    <text evidence="9">The sequence shown here is derived from an EMBL/GenBank/DDBJ whole genome shotgun (WGS) entry which is preliminary data.</text>
</comment>
<proteinExistence type="inferred from homology"/>
<dbReference type="CDD" id="cd06261">
    <property type="entry name" value="TM_PBP2"/>
    <property type="match status" value="1"/>
</dbReference>
<dbReference type="InterPro" id="IPR000515">
    <property type="entry name" value="MetI-like"/>
</dbReference>
<dbReference type="PANTHER" id="PTHR32243">
    <property type="entry name" value="MALTOSE TRANSPORT SYSTEM PERMEASE-RELATED"/>
    <property type="match status" value="1"/>
</dbReference>
<dbReference type="InterPro" id="IPR035906">
    <property type="entry name" value="MetI-like_sf"/>
</dbReference>
<evidence type="ECO:0000256" key="4">
    <source>
        <dbReference type="ARBA" id="ARBA00022692"/>
    </source>
</evidence>
<evidence type="ECO:0000256" key="5">
    <source>
        <dbReference type="ARBA" id="ARBA00022989"/>
    </source>
</evidence>
<dbReference type="SUPFAM" id="SSF161098">
    <property type="entry name" value="MetI-like"/>
    <property type="match status" value="1"/>
</dbReference>
<keyword evidence="3" id="KW-1003">Cell membrane</keyword>
<dbReference type="PROSITE" id="PS50928">
    <property type="entry name" value="ABC_TM1"/>
    <property type="match status" value="1"/>
</dbReference>
<feature type="transmembrane region" description="Helical" evidence="7">
    <location>
        <begin position="76"/>
        <end position="98"/>
    </location>
</feature>
<gene>
    <name evidence="9" type="ORF">GCM10009681_12170</name>
</gene>
<comment type="similarity">
    <text evidence="7">Belongs to the binding-protein-dependent transport system permease family.</text>
</comment>
<name>A0ABN2JXT0_9ACTN</name>
<feature type="transmembrane region" description="Helical" evidence="7">
    <location>
        <begin position="142"/>
        <end position="161"/>
    </location>
</feature>
<evidence type="ECO:0000313" key="10">
    <source>
        <dbReference type="Proteomes" id="UP001500655"/>
    </source>
</evidence>
<keyword evidence="2 7" id="KW-0813">Transport</keyword>
<evidence type="ECO:0000256" key="1">
    <source>
        <dbReference type="ARBA" id="ARBA00004651"/>
    </source>
</evidence>
<evidence type="ECO:0000256" key="7">
    <source>
        <dbReference type="RuleBase" id="RU363032"/>
    </source>
</evidence>
<dbReference type="InterPro" id="IPR050901">
    <property type="entry name" value="BP-dep_ABC_trans_perm"/>
</dbReference>
<keyword evidence="5 7" id="KW-1133">Transmembrane helix</keyword>